<dbReference type="EMBL" id="JAVDXT010000001">
    <property type="protein sequence ID" value="MDR7375551.1"/>
    <property type="molecule type" value="Genomic_DNA"/>
</dbReference>
<comment type="caution">
    <text evidence="7">The sequence shown here is derived from an EMBL/GenBank/DDBJ whole genome shotgun (WGS) entry which is preliminary data.</text>
</comment>
<keyword evidence="2 5" id="KW-0547">Nucleotide-binding</keyword>
<dbReference type="RefSeq" id="WP_310369846.1">
    <property type="nucleotide sequence ID" value="NZ_JAVDXT010000001.1"/>
</dbReference>
<keyword evidence="5 7" id="KW-0808">Transferase</keyword>
<comment type="function">
    <text evidence="5">Catalyzes the phosphorylation of the 3'-hydroxyl group of dephosphocoenzyme A to form coenzyme A.</text>
</comment>
<keyword evidence="8" id="KW-1185">Reference proteome</keyword>
<organism evidence="7 8">
    <name type="scientific">Rhodoferax ferrireducens</name>
    <dbReference type="NCBI Taxonomy" id="192843"/>
    <lineage>
        <taxon>Bacteria</taxon>
        <taxon>Pseudomonadati</taxon>
        <taxon>Pseudomonadota</taxon>
        <taxon>Betaproteobacteria</taxon>
        <taxon>Burkholderiales</taxon>
        <taxon>Comamonadaceae</taxon>
        <taxon>Rhodoferax</taxon>
    </lineage>
</organism>
<proteinExistence type="inferred from homology"/>
<evidence type="ECO:0000256" key="4">
    <source>
        <dbReference type="ARBA" id="ARBA00022993"/>
    </source>
</evidence>
<comment type="catalytic activity">
    <reaction evidence="5">
        <text>3'-dephospho-CoA + ATP = ADP + CoA + H(+)</text>
        <dbReference type="Rhea" id="RHEA:18245"/>
        <dbReference type="ChEBI" id="CHEBI:15378"/>
        <dbReference type="ChEBI" id="CHEBI:30616"/>
        <dbReference type="ChEBI" id="CHEBI:57287"/>
        <dbReference type="ChEBI" id="CHEBI:57328"/>
        <dbReference type="ChEBI" id="CHEBI:456216"/>
        <dbReference type="EC" id="2.7.1.24"/>
    </reaction>
</comment>
<comment type="pathway">
    <text evidence="5">Cofactor biosynthesis; coenzyme A biosynthesis; CoA from (R)-pantothenate: step 5/5.</text>
</comment>
<protein>
    <recommendedName>
        <fullName evidence="5 6">Dephospho-CoA kinase</fullName>
        <ecNumber evidence="5 6">2.7.1.24</ecNumber>
    </recommendedName>
    <alternativeName>
        <fullName evidence="5">Dephosphocoenzyme A kinase</fullName>
    </alternativeName>
</protein>
<accession>A0ABU2C2I4</accession>
<dbReference type="PANTHER" id="PTHR10695">
    <property type="entry name" value="DEPHOSPHO-COA KINASE-RELATED"/>
    <property type="match status" value="1"/>
</dbReference>
<dbReference type="InterPro" id="IPR001977">
    <property type="entry name" value="Depp_CoAkinase"/>
</dbReference>
<evidence type="ECO:0000256" key="6">
    <source>
        <dbReference type="NCBIfam" id="TIGR00152"/>
    </source>
</evidence>
<dbReference type="HAMAP" id="MF_00376">
    <property type="entry name" value="Dephospho_CoA_kinase"/>
    <property type="match status" value="1"/>
</dbReference>
<comment type="similarity">
    <text evidence="1 5">Belongs to the CoaE family.</text>
</comment>
<dbReference type="Pfam" id="PF01121">
    <property type="entry name" value="CoaE"/>
    <property type="match status" value="1"/>
</dbReference>
<dbReference type="SUPFAM" id="SSF52540">
    <property type="entry name" value="P-loop containing nucleoside triphosphate hydrolases"/>
    <property type="match status" value="1"/>
</dbReference>
<dbReference type="NCBIfam" id="TIGR00152">
    <property type="entry name" value="dephospho-CoA kinase"/>
    <property type="match status" value="1"/>
</dbReference>
<evidence type="ECO:0000313" key="8">
    <source>
        <dbReference type="Proteomes" id="UP001180487"/>
    </source>
</evidence>
<evidence type="ECO:0000256" key="5">
    <source>
        <dbReference type="HAMAP-Rule" id="MF_00376"/>
    </source>
</evidence>
<keyword evidence="5" id="KW-0963">Cytoplasm</keyword>
<dbReference type="PROSITE" id="PS51219">
    <property type="entry name" value="DPCK"/>
    <property type="match status" value="1"/>
</dbReference>
<keyword evidence="5 7" id="KW-0418">Kinase</keyword>
<feature type="binding site" evidence="5">
    <location>
        <begin position="14"/>
        <end position="19"/>
    </location>
    <ligand>
        <name>ATP</name>
        <dbReference type="ChEBI" id="CHEBI:30616"/>
    </ligand>
</feature>
<dbReference type="PANTHER" id="PTHR10695:SF46">
    <property type="entry name" value="BIFUNCTIONAL COENZYME A SYNTHASE-RELATED"/>
    <property type="match status" value="1"/>
</dbReference>
<sequence>MQPCLRIGLTGGIGSGKSTVAQMLQDLGATVIDADAISRAATATGGSAIEAIRTAFGAQFIAPDGAMDRDRMRALAFSEPDAKKRLEAIVHPLVGQAIEAQFHAAQATGARCVVFDIPLLVESGHWRHRLDQILVVDCLEDTQVARVLGRNGLDEATVRKVIQTQASRAERLAVADLVIFNDGLTLDQLRKEVRQIAPHFGL</sequence>
<comment type="subcellular location">
    <subcellularLocation>
        <location evidence="5">Cytoplasm</location>
    </subcellularLocation>
</comment>
<evidence type="ECO:0000256" key="2">
    <source>
        <dbReference type="ARBA" id="ARBA00022741"/>
    </source>
</evidence>
<dbReference type="EC" id="2.7.1.24" evidence="5 6"/>
<reference evidence="7 8" key="1">
    <citation type="submission" date="2023-07" db="EMBL/GenBank/DDBJ databases">
        <title>Sorghum-associated microbial communities from plants grown in Nebraska, USA.</title>
        <authorList>
            <person name="Schachtman D."/>
        </authorList>
    </citation>
    <scope>NUCLEOTIDE SEQUENCE [LARGE SCALE GENOMIC DNA]</scope>
    <source>
        <strain evidence="7 8">BE313</strain>
    </source>
</reference>
<evidence type="ECO:0000256" key="1">
    <source>
        <dbReference type="ARBA" id="ARBA00009018"/>
    </source>
</evidence>
<evidence type="ECO:0000313" key="7">
    <source>
        <dbReference type="EMBL" id="MDR7375551.1"/>
    </source>
</evidence>
<dbReference type="CDD" id="cd02022">
    <property type="entry name" value="DPCK"/>
    <property type="match status" value="1"/>
</dbReference>
<name>A0ABU2C2I4_9BURK</name>
<dbReference type="Proteomes" id="UP001180487">
    <property type="component" value="Unassembled WGS sequence"/>
</dbReference>
<dbReference type="Gene3D" id="3.40.50.300">
    <property type="entry name" value="P-loop containing nucleotide triphosphate hydrolases"/>
    <property type="match status" value="1"/>
</dbReference>
<gene>
    <name evidence="5" type="primary">coaE</name>
    <name evidence="7" type="ORF">J2X19_000209</name>
</gene>
<keyword evidence="3 5" id="KW-0067">ATP-binding</keyword>
<dbReference type="InterPro" id="IPR027417">
    <property type="entry name" value="P-loop_NTPase"/>
</dbReference>
<keyword evidence="4 5" id="KW-0173">Coenzyme A biosynthesis</keyword>
<evidence type="ECO:0000256" key="3">
    <source>
        <dbReference type="ARBA" id="ARBA00022840"/>
    </source>
</evidence>
<dbReference type="GO" id="GO:0004140">
    <property type="term" value="F:dephospho-CoA kinase activity"/>
    <property type="evidence" value="ECO:0007669"/>
    <property type="project" value="UniProtKB-EC"/>
</dbReference>